<dbReference type="GO" id="GO:0046872">
    <property type="term" value="F:metal ion binding"/>
    <property type="evidence" value="ECO:0007669"/>
    <property type="project" value="UniProtKB-KW"/>
</dbReference>
<protein>
    <recommendedName>
        <fullName evidence="3">Non-haem dioxygenase N-terminal domain-containing protein</fullName>
    </recommendedName>
</protein>
<sequence length="233" mass="26377">MSSPAALSDRSTSVYPKLSSLPIINISPYLTSGHHHDKAGRLSTSAALHAACLEYGFFYLDISKYVDPSEPAELTRVAREFFSLPEEEKNKIALMNEDNARGYARLKENVTNGKADNHEGIDFYKPVENPDKTKPLWGTNQWPSIPGFKEKYEIWVEKMKALGLIVMEAMAVGLGMTQEEWAELKSKVDDSFWVMRIIVWEIWSNGLYKSTLHRVMHRGSNYRTGSKVDAEGD</sequence>
<keyword evidence="5" id="KW-1185">Reference proteome</keyword>
<dbReference type="InterPro" id="IPR026992">
    <property type="entry name" value="DIOX_N"/>
</dbReference>
<keyword evidence="2" id="KW-0408">Iron</keyword>
<evidence type="ECO:0000313" key="4">
    <source>
        <dbReference type="EMBL" id="PSR74819.1"/>
    </source>
</evidence>
<comment type="caution">
    <text evidence="4">The sequence shown here is derived from an EMBL/GenBank/DDBJ whole genome shotgun (WGS) entry which is preliminary data.</text>
</comment>
<evidence type="ECO:0000313" key="5">
    <source>
        <dbReference type="Proteomes" id="UP000186601"/>
    </source>
</evidence>
<dbReference type="AlphaFoldDB" id="A0A2R6NQH9"/>
<name>A0A2R6NQH9_9APHY</name>
<dbReference type="InterPro" id="IPR027443">
    <property type="entry name" value="IPNS-like_sf"/>
</dbReference>
<keyword evidence="1" id="KW-0479">Metal-binding</keyword>
<dbReference type="EMBL" id="MLYV02000956">
    <property type="protein sequence ID" value="PSR74819.1"/>
    <property type="molecule type" value="Genomic_DNA"/>
</dbReference>
<evidence type="ECO:0000256" key="2">
    <source>
        <dbReference type="ARBA" id="ARBA00023004"/>
    </source>
</evidence>
<dbReference type="Proteomes" id="UP000186601">
    <property type="component" value="Unassembled WGS sequence"/>
</dbReference>
<gene>
    <name evidence="4" type="ORF">PHLCEN_2v9533</name>
</gene>
<dbReference type="Pfam" id="PF14226">
    <property type="entry name" value="DIOX_N"/>
    <property type="match status" value="1"/>
</dbReference>
<dbReference type="PANTHER" id="PTHR47991">
    <property type="entry name" value="OXOGLUTARATE/IRON-DEPENDENT DIOXYGENASE"/>
    <property type="match status" value="1"/>
</dbReference>
<accession>A0A2R6NQH9</accession>
<organism evidence="4 5">
    <name type="scientific">Hermanssonia centrifuga</name>
    <dbReference type="NCBI Taxonomy" id="98765"/>
    <lineage>
        <taxon>Eukaryota</taxon>
        <taxon>Fungi</taxon>
        <taxon>Dikarya</taxon>
        <taxon>Basidiomycota</taxon>
        <taxon>Agaricomycotina</taxon>
        <taxon>Agaricomycetes</taxon>
        <taxon>Polyporales</taxon>
        <taxon>Meruliaceae</taxon>
        <taxon>Hermanssonia</taxon>
    </lineage>
</organism>
<reference evidence="4 5" key="1">
    <citation type="submission" date="2018-02" db="EMBL/GenBank/DDBJ databases">
        <title>Genome sequence of the basidiomycete white-rot fungus Phlebia centrifuga.</title>
        <authorList>
            <person name="Granchi Z."/>
            <person name="Peng M."/>
            <person name="de Vries R.P."/>
            <person name="Hilden K."/>
            <person name="Makela M.R."/>
            <person name="Grigoriev I."/>
            <person name="Riley R."/>
        </authorList>
    </citation>
    <scope>NUCLEOTIDE SEQUENCE [LARGE SCALE GENOMIC DNA]</scope>
    <source>
        <strain evidence="4 5">FBCC195</strain>
    </source>
</reference>
<dbReference type="InterPro" id="IPR050295">
    <property type="entry name" value="Plant_2OG-oxidoreductases"/>
</dbReference>
<evidence type="ECO:0000259" key="3">
    <source>
        <dbReference type="Pfam" id="PF14226"/>
    </source>
</evidence>
<evidence type="ECO:0000256" key="1">
    <source>
        <dbReference type="ARBA" id="ARBA00022723"/>
    </source>
</evidence>
<dbReference type="SUPFAM" id="SSF51197">
    <property type="entry name" value="Clavaminate synthase-like"/>
    <property type="match status" value="1"/>
</dbReference>
<dbReference type="Gene3D" id="2.60.120.330">
    <property type="entry name" value="B-lactam Antibiotic, Isopenicillin N Synthase, Chain"/>
    <property type="match status" value="1"/>
</dbReference>
<dbReference type="STRING" id="98765.A0A2R6NQH9"/>
<feature type="domain" description="Non-haem dioxygenase N-terminal" evidence="3">
    <location>
        <begin position="21"/>
        <end position="144"/>
    </location>
</feature>
<dbReference type="OrthoDB" id="288590at2759"/>
<proteinExistence type="predicted"/>